<dbReference type="Proteomes" id="UP000239156">
    <property type="component" value="Unassembled WGS sequence"/>
</dbReference>
<proteinExistence type="predicted"/>
<organism evidence="2 3">
    <name type="scientific">Puccinia striiformis</name>
    <dbReference type="NCBI Taxonomy" id="27350"/>
    <lineage>
        <taxon>Eukaryota</taxon>
        <taxon>Fungi</taxon>
        <taxon>Dikarya</taxon>
        <taxon>Basidiomycota</taxon>
        <taxon>Pucciniomycotina</taxon>
        <taxon>Pucciniomycetes</taxon>
        <taxon>Pucciniales</taxon>
        <taxon>Pucciniaceae</taxon>
        <taxon>Puccinia</taxon>
    </lineage>
</organism>
<dbReference type="VEuPathDB" id="FungiDB:PSHT_08907"/>
<feature type="non-terminal residue" evidence="2">
    <location>
        <position position="1"/>
    </location>
</feature>
<protein>
    <submittedName>
        <fullName evidence="2">Uncharacterized protein</fullName>
    </submittedName>
</protein>
<evidence type="ECO:0000313" key="3">
    <source>
        <dbReference type="Proteomes" id="UP000239156"/>
    </source>
</evidence>
<keyword evidence="1" id="KW-0812">Transmembrane</keyword>
<reference evidence="2" key="1">
    <citation type="submission" date="2017-12" db="EMBL/GenBank/DDBJ databases">
        <title>Gene loss provides genomic basis for host adaptation in cereal stripe rust fungi.</title>
        <authorList>
            <person name="Xia C."/>
        </authorList>
    </citation>
    <scope>NUCLEOTIDE SEQUENCE [LARGE SCALE GENOMIC DNA]</scope>
    <source>
        <strain evidence="2">93-210</strain>
    </source>
</reference>
<name>A0A2S4VSW0_9BASI</name>
<evidence type="ECO:0000256" key="1">
    <source>
        <dbReference type="SAM" id="Phobius"/>
    </source>
</evidence>
<dbReference type="AlphaFoldDB" id="A0A2S4VSW0"/>
<dbReference type="EMBL" id="PKSL01000030">
    <property type="protein sequence ID" value="POW12631.1"/>
    <property type="molecule type" value="Genomic_DNA"/>
</dbReference>
<keyword evidence="3" id="KW-1185">Reference proteome</keyword>
<feature type="transmembrane region" description="Helical" evidence="1">
    <location>
        <begin position="12"/>
        <end position="32"/>
    </location>
</feature>
<gene>
    <name evidence="2" type="ORF">PSTT_04207</name>
</gene>
<dbReference type="VEuPathDB" id="FungiDB:PSTT_04207"/>
<keyword evidence="1" id="KW-1133">Transmembrane helix</keyword>
<keyword evidence="1" id="KW-0472">Membrane</keyword>
<sequence>RDTSNHPPSSHILTSLFLGVILYFLAGQRQIIEKFDRESNKLKNQGFKIISDGIKICANINLSKEDFIQTLLTE</sequence>
<evidence type="ECO:0000313" key="2">
    <source>
        <dbReference type="EMBL" id="POW12631.1"/>
    </source>
</evidence>
<comment type="caution">
    <text evidence="2">The sequence shown here is derived from an EMBL/GenBank/DDBJ whole genome shotgun (WGS) entry which is preliminary data.</text>
</comment>
<accession>A0A2S4VSW0</accession>